<dbReference type="Pfam" id="PF25158">
    <property type="entry name" value="ABCA11_C"/>
    <property type="match status" value="1"/>
</dbReference>
<feature type="transmembrane region" description="Helical" evidence="9">
    <location>
        <begin position="32"/>
        <end position="50"/>
    </location>
</feature>
<evidence type="ECO:0000256" key="4">
    <source>
        <dbReference type="ARBA" id="ARBA00022692"/>
    </source>
</evidence>
<organism evidence="11 12">
    <name type="scientific">Saponaria officinalis</name>
    <name type="common">Common soapwort</name>
    <name type="synonym">Lychnis saponaria</name>
    <dbReference type="NCBI Taxonomy" id="3572"/>
    <lineage>
        <taxon>Eukaryota</taxon>
        <taxon>Viridiplantae</taxon>
        <taxon>Streptophyta</taxon>
        <taxon>Embryophyta</taxon>
        <taxon>Tracheophyta</taxon>
        <taxon>Spermatophyta</taxon>
        <taxon>Magnoliopsida</taxon>
        <taxon>eudicotyledons</taxon>
        <taxon>Gunneridae</taxon>
        <taxon>Pentapetalae</taxon>
        <taxon>Caryophyllales</taxon>
        <taxon>Caryophyllaceae</taxon>
        <taxon>Caryophylleae</taxon>
        <taxon>Saponaria</taxon>
    </lineage>
</organism>
<dbReference type="PROSITE" id="PS00211">
    <property type="entry name" value="ABC_TRANSPORTER_1"/>
    <property type="match status" value="1"/>
</dbReference>
<dbReference type="InterPro" id="IPR027417">
    <property type="entry name" value="P-loop_NTPase"/>
</dbReference>
<dbReference type="GO" id="GO:0005524">
    <property type="term" value="F:ATP binding"/>
    <property type="evidence" value="ECO:0007669"/>
    <property type="project" value="UniProtKB-KW"/>
</dbReference>
<dbReference type="SMART" id="SM00382">
    <property type="entry name" value="AAA"/>
    <property type="match status" value="1"/>
</dbReference>
<reference evidence="11" key="1">
    <citation type="submission" date="2024-03" db="EMBL/GenBank/DDBJ databases">
        <title>WGS assembly of Saponaria officinalis var. Norfolk2.</title>
        <authorList>
            <person name="Jenkins J."/>
            <person name="Shu S."/>
            <person name="Grimwood J."/>
            <person name="Barry K."/>
            <person name="Goodstein D."/>
            <person name="Schmutz J."/>
            <person name="Leebens-Mack J."/>
            <person name="Osbourn A."/>
        </authorList>
    </citation>
    <scope>NUCLEOTIDE SEQUENCE [LARGE SCALE GENOMIC DNA]</scope>
    <source>
        <strain evidence="11">JIC</strain>
    </source>
</reference>
<sequence>MATLISGTPLLVQQWRALVNKNMKIASRNKRATLIQILAPFIFMFLFYVVEKTLSLSSWSLPELKAPPSTVVQGIPPCETKFYVKRPCFDFVWSGNSSRRAHDIVSRIMANNFGRPISSNKVKSFGTPAEVDAWLFNDPLRCPATVHFAEKNATVISYGVQANFTRTVKGGIAENPTMKFLVPLQVAVEREIARSFLGDDFQWTVGLKEFPRPAAPMGNYSVDDNFGILAPVFLFTITMFAFLFQISAIALEKEQKLRQAMNIMGLYDSAYWLSWLTWESLVILVSSLCTIFSGMIFRFDLFLHNSFAVVFLVFFLYQLNMTAIAFLLSAFIGKSSSAFRAGFWIFLIGAILQFTAQVIGPDSKKGRYLYFLPPSLLAHAIGMLIGDPETKNKHGISWKERAKCPVDSNCVLTLNDVYIRLIYTFFCWFLLALYFDNVVPSPNGTVKPLLYFLNPRYWIGRGGNTTQGGICGHNGSIPAPDHNPSTDEDVLEEENTVKWQMSSNEVDPNIAVQVRGLAKTFPGKLIIRCCCGCRRTDPFHAIKGLYLNVVKDQLFCLLGPNGAGKTTTINCLTGITSVTRGDAIVHGNSIRSSVGMSNIRKMIGVCPQFDILWNVLTGEEHLQLFACIKGLQPASIKQVVKKSLEEVRLSDSAKVRAGSYSGGMRRRLSVASALLGDPKLIILDEPTTGMDPISRRHVWDIIENAKRGRAIILTTHSMEEADVLGDRIGIMAKGRLRCLGTSIRLKSRFGTGFVTNLSFANTNSTQNSANKEAVKAFFKQSLGVSPKEESNAFLTFVIPRQKEVLLKRMLGEFQDRQREFGVADIQLGLTTLDEVFLNIARQAELETAASEGRFVTLDLASGTSVKIPVGARYVAISGTENAQNPRGVMVEVYWEQDDSGALCISGHSPERPVPLNVQPTLPVAPPKNLDRHIALGLVIDPSQL</sequence>
<dbReference type="InterPro" id="IPR013525">
    <property type="entry name" value="ABC2_TM"/>
</dbReference>
<feature type="transmembrane region" description="Helical" evidence="9">
    <location>
        <begin position="338"/>
        <end position="356"/>
    </location>
</feature>
<dbReference type="GO" id="GO:0016020">
    <property type="term" value="C:membrane"/>
    <property type="evidence" value="ECO:0007669"/>
    <property type="project" value="UniProtKB-SubCell"/>
</dbReference>
<dbReference type="PANTHER" id="PTHR19229:SF205">
    <property type="entry name" value="ABC TRANSPORTER A FAMILY MEMBER 1-RELATED"/>
    <property type="match status" value="1"/>
</dbReference>
<keyword evidence="5" id="KW-0547">Nucleotide-binding</keyword>
<accession>A0AAW1H014</accession>
<dbReference type="InterPro" id="IPR017871">
    <property type="entry name" value="ABC_transporter-like_CS"/>
</dbReference>
<dbReference type="GO" id="GO:0005319">
    <property type="term" value="F:lipid transporter activity"/>
    <property type="evidence" value="ECO:0007669"/>
    <property type="project" value="TreeGrafter"/>
</dbReference>
<keyword evidence="7 9" id="KW-1133">Transmembrane helix</keyword>
<evidence type="ECO:0000313" key="11">
    <source>
        <dbReference type="EMBL" id="KAK9669272.1"/>
    </source>
</evidence>
<evidence type="ECO:0000259" key="10">
    <source>
        <dbReference type="PROSITE" id="PS50893"/>
    </source>
</evidence>
<keyword evidence="4 9" id="KW-0812">Transmembrane</keyword>
<dbReference type="SUPFAM" id="SSF52540">
    <property type="entry name" value="P-loop containing nucleoside triphosphate hydrolases"/>
    <property type="match status" value="1"/>
</dbReference>
<protein>
    <recommendedName>
        <fullName evidence="10">ABC transporter domain-containing protein</fullName>
    </recommendedName>
</protein>
<feature type="transmembrane region" description="Helical" evidence="9">
    <location>
        <begin position="226"/>
        <end position="251"/>
    </location>
</feature>
<keyword evidence="3" id="KW-0813">Transport</keyword>
<dbReference type="GO" id="GO:0016887">
    <property type="term" value="F:ATP hydrolysis activity"/>
    <property type="evidence" value="ECO:0007669"/>
    <property type="project" value="InterPro"/>
</dbReference>
<dbReference type="InterPro" id="IPR003593">
    <property type="entry name" value="AAA+_ATPase"/>
</dbReference>
<dbReference type="InterPro" id="IPR003439">
    <property type="entry name" value="ABC_transporter-like_ATP-bd"/>
</dbReference>
<dbReference type="Gene3D" id="3.40.50.300">
    <property type="entry name" value="P-loop containing nucleotide triphosphate hydrolases"/>
    <property type="match status" value="1"/>
</dbReference>
<comment type="similarity">
    <text evidence="2">Belongs to the ABC transporter superfamily. ABCA family. CPR flippase (TC 3.A.1.211) subfamily.</text>
</comment>
<dbReference type="InterPro" id="IPR026082">
    <property type="entry name" value="ABCA"/>
</dbReference>
<evidence type="ECO:0000256" key="1">
    <source>
        <dbReference type="ARBA" id="ARBA00004141"/>
    </source>
</evidence>
<dbReference type="Proteomes" id="UP001443914">
    <property type="component" value="Unassembled WGS sequence"/>
</dbReference>
<dbReference type="FunFam" id="3.40.50.300:FF:000665">
    <property type="entry name" value="ABC transporter A family member 2"/>
    <property type="match status" value="1"/>
</dbReference>
<dbReference type="AlphaFoldDB" id="A0AAW1H014"/>
<comment type="subcellular location">
    <subcellularLocation>
        <location evidence="1">Membrane</location>
        <topology evidence="1">Multi-pass membrane protein</topology>
    </subcellularLocation>
</comment>
<evidence type="ECO:0000313" key="12">
    <source>
        <dbReference type="Proteomes" id="UP001443914"/>
    </source>
</evidence>
<keyword evidence="8 9" id="KW-0472">Membrane</keyword>
<evidence type="ECO:0000256" key="5">
    <source>
        <dbReference type="ARBA" id="ARBA00022741"/>
    </source>
</evidence>
<feature type="transmembrane region" description="Helical" evidence="9">
    <location>
        <begin position="309"/>
        <end position="331"/>
    </location>
</feature>
<keyword evidence="6" id="KW-0067">ATP-binding</keyword>
<feature type="transmembrane region" description="Helical" evidence="9">
    <location>
        <begin position="417"/>
        <end position="435"/>
    </location>
</feature>
<feature type="transmembrane region" description="Helical" evidence="9">
    <location>
        <begin position="272"/>
        <end position="297"/>
    </location>
</feature>
<evidence type="ECO:0000256" key="6">
    <source>
        <dbReference type="ARBA" id="ARBA00022840"/>
    </source>
</evidence>
<name>A0AAW1H014_SAPOF</name>
<keyword evidence="12" id="KW-1185">Reference proteome</keyword>
<evidence type="ECO:0000256" key="9">
    <source>
        <dbReference type="SAM" id="Phobius"/>
    </source>
</evidence>
<dbReference type="PROSITE" id="PS50893">
    <property type="entry name" value="ABC_TRANSPORTER_2"/>
    <property type="match status" value="1"/>
</dbReference>
<dbReference type="Pfam" id="PF00005">
    <property type="entry name" value="ABC_tran"/>
    <property type="match status" value="1"/>
</dbReference>
<dbReference type="CDD" id="cd03263">
    <property type="entry name" value="ABC_subfamily_A"/>
    <property type="match status" value="1"/>
</dbReference>
<dbReference type="GO" id="GO:0140359">
    <property type="term" value="F:ABC-type transporter activity"/>
    <property type="evidence" value="ECO:0007669"/>
    <property type="project" value="InterPro"/>
</dbReference>
<feature type="transmembrane region" description="Helical" evidence="9">
    <location>
        <begin position="368"/>
        <end position="386"/>
    </location>
</feature>
<gene>
    <name evidence="11" type="ORF">RND81_13G120800</name>
</gene>
<comment type="caution">
    <text evidence="11">The sequence shown here is derived from an EMBL/GenBank/DDBJ whole genome shotgun (WGS) entry which is preliminary data.</text>
</comment>
<evidence type="ECO:0000256" key="2">
    <source>
        <dbReference type="ARBA" id="ARBA00008526"/>
    </source>
</evidence>
<dbReference type="InterPro" id="IPR056788">
    <property type="entry name" value="ABCA2/9/11_C"/>
</dbReference>
<evidence type="ECO:0000256" key="8">
    <source>
        <dbReference type="ARBA" id="ARBA00023136"/>
    </source>
</evidence>
<dbReference type="Pfam" id="PF12698">
    <property type="entry name" value="ABC2_membrane_3"/>
    <property type="match status" value="1"/>
</dbReference>
<proteinExistence type="inferred from homology"/>
<dbReference type="EMBL" id="JBDFQZ010000013">
    <property type="protein sequence ID" value="KAK9669272.1"/>
    <property type="molecule type" value="Genomic_DNA"/>
</dbReference>
<evidence type="ECO:0000256" key="3">
    <source>
        <dbReference type="ARBA" id="ARBA00022448"/>
    </source>
</evidence>
<dbReference type="PANTHER" id="PTHR19229">
    <property type="entry name" value="ATP-BINDING CASSETTE TRANSPORTER SUBFAMILY A ABCA"/>
    <property type="match status" value="1"/>
</dbReference>
<feature type="domain" description="ABC transporter" evidence="10">
    <location>
        <begin position="512"/>
        <end position="758"/>
    </location>
</feature>
<evidence type="ECO:0000256" key="7">
    <source>
        <dbReference type="ARBA" id="ARBA00022989"/>
    </source>
</evidence>